<evidence type="ECO:0000313" key="2">
    <source>
        <dbReference type="Proteomes" id="UP000887159"/>
    </source>
</evidence>
<name>A0A8X6W3D0_TRICX</name>
<evidence type="ECO:0000313" key="1">
    <source>
        <dbReference type="EMBL" id="GFY27297.1"/>
    </source>
</evidence>
<comment type="caution">
    <text evidence="1">The sequence shown here is derived from an EMBL/GenBank/DDBJ whole genome shotgun (WGS) entry which is preliminary data.</text>
</comment>
<gene>
    <name evidence="1" type="ORF">TNCV_2069171</name>
</gene>
<organism evidence="1 2">
    <name type="scientific">Trichonephila clavipes</name>
    <name type="common">Golden silk orbweaver</name>
    <name type="synonym">Nephila clavipes</name>
    <dbReference type="NCBI Taxonomy" id="2585209"/>
    <lineage>
        <taxon>Eukaryota</taxon>
        <taxon>Metazoa</taxon>
        <taxon>Ecdysozoa</taxon>
        <taxon>Arthropoda</taxon>
        <taxon>Chelicerata</taxon>
        <taxon>Arachnida</taxon>
        <taxon>Araneae</taxon>
        <taxon>Araneomorphae</taxon>
        <taxon>Entelegynae</taxon>
        <taxon>Araneoidea</taxon>
        <taxon>Nephilidae</taxon>
        <taxon>Trichonephila</taxon>
    </lineage>
</organism>
<protein>
    <submittedName>
        <fullName evidence="1">Uncharacterized protein</fullName>
    </submittedName>
</protein>
<sequence>MPNGDKRPTCHPSIGYTRSLDRAPEYSDTRVKNKLARGENRNCSSIRKSRGLFRPMGIDQKIQVKKLKSQVTGGRKRAVNWSSNLGLTAGYLTPGFIAGSGLGLPPYTIITTSNSVKRWQSVEPGEAYICAGARSLKKSLDVRPSNPNLGPKSYLTNDYVFGISEAYGSPRILPHPRDGGGLATPVSAVSMIWASQATGAPPCVSKMLRGLRKDPQGIFIQDQLEISYANSQPLPLPEKLLRAPLLPVFLFIISRRLVPTVLAVESLYHQRRIELYSLRWRGVKVRLVETGV</sequence>
<dbReference type="EMBL" id="BMAU01021379">
    <property type="protein sequence ID" value="GFY27297.1"/>
    <property type="molecule type" value="Genomic_DNA"/>
</dbReference>
<dbReference type="Proteomes" id="UP000887159">
    <property type="component" value="Unassembled WGS sequence"/>
</dbReference>
<dbReference type="AlphaFoldDB" id="A0A8X6W3D0"/>
<reference evidence="1" key="1">
    <citation type="submission" date="2020-08" db="EMBL/GenBank/DDBJ databases">
        <title>Multicomponent nature underlies the extraordinary mechanical properties of spider dragline silk.</title>
        <authorList>
            <person name="Kono N."/>
            <person name="Nakamura H."/>
            <person name="Mori M."/>
            <person name="Yoshida Y."/>
            <person name="Ohtoshi R."/>
            <person name="Malay A.D."/>
            <person name="Moran D.A.P."/>
            <person name="Tomita M."/>
            <person name="Numata K."/>
            <person name="Arakawa K."/>
        </authorList>
    </citation>
    <scope>NUCLEOTIDE SEQUENCE</scope>
</reference>
<keyword evidence="2" id="KW-1185">Reference proteome</keyword>
<accession>A0A8X6W3D0</accession>
<proteinExistence type="predicted"/>